<dbReference type="InterPro" id="IPR002797">
    <property type="entry name" value="Polysacc_synth"/>
</dbReference>
<keyword evidence="2" id="KW-1003">Cell membrane</keyword>
<dbReference type="Proteomes" id="UP000505355">
    <property type="component" value="Chromosome"/>
</dbReference>
<evidence type="ECO:0000256" key="6">
    <source>
        <dbReference type="SAM" id="Phobius"/>
    </source>
</evidence>
<evidence type="ECO:0000313" key="8">
    <source>
        <dbReference type="Proteomes" id="UP000505355"/>
    </source>
</evidence>
<name>A0A7D4QP24_9SPHI</name>
<dbReference type="PANTHER" id="PTHR30250">
    <property type="entry name" value="PST FAMILY PREDICTED COLANIC ACID TRANSPORTER"/>
    <property type="match status" value="1"/>
</dbReference>
<feature type="transmembrane region" description="Helical" evidence="6">
    <location>
        <begin position="333"/>
        <end position="352"/>
    </location>
</feature>
<organism evidence="7 8">
    <name type="scientific">Mucilaginibacter mali</name>
    <dbReference type="NCBI Taxonomy" id="2740462"/>
    <lineage>
        <taxon>Bacteria</taxon>
        <taxon>Pseudomonadati</taxon>
        <taxon>Bacteroidota</taxon>
        <taxon>Sphingobacteriia</taxon>
        <taxon>Sphingobacteriales</taxon>
        <taxon>Sphingobacteriaceae</taxon>
        <taxon>Mucilaginibacter</taxon>
    </lineage>
</organism>
<dbReference type="RefSeq" id="WP_173413011.1">
    <property type="nucleotide sequence ID" value="NZ_CP054139.1"/>
</dbReference>
<accession>A0A7D4QP24</accession>
<keyword evidence="3 6" id="KW-0812">Transmembrane</keyword>
<keyword evidence="4 6" id="KW-1133">Transmembrane helix</keyword>
<evidence type="ECO:0000256" key="2">
    <source>
        <dbReference type="ARBA" id="ARBA00022475"/>
    </source>
</evidence>
<evidence type="ECO:0000256" key="1">
    <source>
        <dbReference type="ARBA" id="ARBA00004651"/>
    </source>
</evidence>
<evidence type="ECO:0000256" key="4">
    <source>
        <dbReference type="ARBA" id="ARBA00022989"/>
    </source>
</evidence>
<feature type="transmembrane region" description="Helical" evidence="6">
    <location>
        <begin position="12"/>
        <end position="31"/>
    </location>
</feature>
<dbReference type="Pfam" id="PF01943">
    <property type="entry name" value="Polysacc_synt"/>
    <property type="match status" value="1"/>
</dbReference>
<sequence length="450" mass="50633">MILKKLRNNHFLSFAGNVMMAALGMITYMLVAHNFKTKEELGYWFLFIFNTITLADVFRTGFLQNSLIKFYTGVSKDRAENIAGSAWYIGFWITMAACALNLVCYFLFYDTASEATRIMIQWFGITFLAMLPYSVALWILQAEGRFGILLILRAISQSLLPFFIVILIFTGHLTFRNCVYAHFLTCVITSIVSLTIGWDKIYTVKKRSKESVKELFHYGKFSVGTSIAAQLLKASDNYVINFMLMSNVAAAAVAVYSMAQQLMQVIEITIRSFTSTAMPMISAASNKGDDKEVVYVMKKFAGMMTLALIPICLVCFLGADILVTILGGKKYTGSEAALVFRIFMFIAILMPLDRFMGITLDMINKPRVNMIKVYIMLTVNVIADVVGLLIFHNIYGVALASIFTFSTGIVYGYWSLRKYLDFTIKDIFTLGYAELKELIGSLLRKKAGLE</sequence>
<dbReference type="EMBL" id="CP054139">
    <property type="protein sequence ID" value="QKJ28309.1"/>
    <property type="molecule type" value="Genomic_DNA"/>
</dbReference>
<gene>
    <name evidence="7" type="ORF">HQ865_00550</name>
</gene>
<proteinExistence type="predicted"/>
<dbReference type="GO" id="GO:0005886">
    <property type="term" value="C:plasma membrane"/>
    <property type="evidence" value="ECO:0007669"/>
    <property type="project" value="UniProtKB-SubCell"/>
</dbReference>
<dbReference type="InterPro" id="IPR050833">
    <property type="entry name" value="Poly_Biosynth_Transport"/>
</dbReference>
<dbReference type="PANTHER" id="PTHR30250:SF11">
    <property type="entry name" value="O-ANTIGEN TRANSPORTER-RELATED"/>
    <property type="match status" value="1"/>
</dbReference>
<feature type="transmembrane region" description="Helical" evidence="6">
    <location>
        <begin position="147"/>
        <end position="173"/>
    </location>
</feature>
<evidence type="ECO:0000313" key="7">
    <source>
        <dbReference type="EMBL" id="QKJ28309.1"/>
    </source>
</evidence>
<evidence type="ECO:0000256" key="5">
    <source>
        <dbReference type="ARBA" id="ARBA00023136"/>
    </source>
</evidence>
<feature type="transmembrane region" description="Helical" evidence="6">
    <location>
        <begin position="179"/>
        <end position="203"/>
    </location>
</feature>
<protein>
    <submittedName>
        <fullName evidence="7">Lipopolysaccharide biosynthesis protein</fullName>
    </submittedName>
</protein>
<feature type="transmembrane region" description="Helical" evidence="6">
    <location>
        <begin position="397"/>
        <end position="416"/>
    </location>
</feature>
<feature type="transmembrane region" description="Helical" evidence="6">
    <location>
        <begin position="120"/>
        <end position="140"/>
    </location>
</feature>
<feature type="transmembrane region" description="Helical" evidence="6">
    <location>
        <begin position="306"/>
        <end position="327"/>
    </location>
</feature>
<keyword evidence="5 6" id="KW-0472">Membrane</keyword>
<keyword evidence="8" id="KW-1185">Reference proteome</keyword>
<comment type="subcellular location">
    <subcellularLocation>
        <location evidence="1">Cell membrane</location>
        <topology evidence="1">Multi-pass membrane protein</topology>
    </subcellularLocation>
</comment>
<reference evidence="7 8" key="1">
    <citation type="submission" date="2020-05" db="EMBL/GenBank/DDBJ databases">
        <title>Mucilaginibacter mali sp. nov.</title>
        <authorList>
            <person name="Kim H.S."/>
            <person name="Lee K.C."/>
            <person name="Suh M.K."/>
            <person name="Kim J.-S."/>
            <person name="Han K.-I."/>
            <person name="Eom M.K."/>
            <person name="Shin Y.K."/>
            <person name="Lee J.-S."/>
        </authorList>
    </citation>
    <scope>NUCLEOTIDE SEQUENCE [LARGE SCALE GENOMIC DNA]</scope>
    <source>
        <strain evidence="7 8">G2-14</strain>
    </source>
</reference>
<dbReference type="AlphaFoldDB" id="A0A7D4QP24"/>
<feature type="transmembrane region" description="Helical" evidence="6">
    <location>
        <begin position="85"/>
        <end position="108"/>
    </location>
</feature>
<feature type="transmembrane region" description="Helical" evidence="6">
    <location>
        <begin position="373"/>
        <end position="391"/>
    </location>
</feature>
<evidence type="ECO:0000256" key="3">
    <source>
        <dbReference type="ARBA" id="ARBA00022692"/>
    </source>
</evidence>
<dbReference type="KEGG" id="mmab:HQ865_00550"/>
<feature type="transmembrane region" description="Helical" evidence="6">
    <location>
        <begin position="43"/>
        <end position="64"/>
    </location>
</feature>